<evidence type="ECO:0000259" key="6">
    <source>
        <dbReference type="PROSITE" id="PS50104"/>
    </source>
</evidence>
<evidence type="ECO:0008006" key="10">
    <source>
        <dbReference type="Google" id="ProtNLM"/>
    </source>
</evidence>
<feature type="compositionally biased region" description="Low complexity" evidence="5">
    <location>
        <begin position="415"/>
        <end position="429"/>
    </location>
</feature>
<dbReference type="InterPro" id="IPR000157">
    <property type="entry name" value="TIR_dom"/>
</dbReference>
<evidence type="ECO:0000256" key="5">
    <source>
        <dbReference type="SAM" id="MobiDB-lite"/>
    </source>
</evidence>
<feature type="region of interest" description="Disordered" evidence="5">
    <location>
        <begin position="1"/>
        <end position="29"/>
    </location>
</feature>
<dbReference type="SMART" id="SM00454">
    <property type="entry name" value="SAM"/>
    <property type="match status" value="2"/>
</dbReference>
<dbReference type="Pfam" id="PF00536">
    <property type="entry name" value="SAM_1"/>
    <property type="match status" value="1"/>
</dbReference>
<dbReference type="Pfam" id="PF13676">
    <property type="entry name" value="TIR_2"/>
    <property type="match status" value="1"/>
</dbReference>
<dbReference type="SMART" id="SM00255">
    <property type="entry name" value="TIR"/>
    <property type="match status" value="1"/>
</dbReference>
<dbReference type="HOGENOM" id="CLU_639723_0_0_1"/>
<keyword evidence="4" id="KW-0378">Hydrolase</keyword>
<dbReference type="STRING" id="135651.G0MBZ1"/>
<evidence type="ECO:0000256" key="2">
    <source>
        <dbReference type="ARBA" id="ARBA00022490"/>
    </source>
</evidence>
<evidence type="ECO:0000256" key="4">
    <source>
        <dbReference type="ARBA" id="ARBA00022801"/>
    </source>
</evidence>
<dbReference type="InterPro" id="IPR013761">
    <property type="entry name" value="SAM/pointed_sf"/>
</dbReference>
<dbReference type="AlphaFoldDB" id="G0MBZ1"/>
<feature type="region of interest" description="Disordered" evidence="5">
    <location>
        <begin position="388"/>
        <end position="429"/>
    </location>
</feature>
<feature type="compositionally biased region" description="Basic and acidic residues" evidence="5">
    <location>
        <begin position="1"/>
        <end position="11"/>
    </location>
</feature>
<dbReference type="GO" id="GO:0035591">
    <property type="term" value="F:signaling adaptor activity"/>
    <property type="evidence" value="ECO:0007669"/>
    <property type="project" value="InterPro"/>
</dbReference>
<proteinExistence type="predicted"/>
<gene>
    <name evidence="8" type="ORF">CAEBREN_21367</name>
</gene>
<evidence type="ECO:0000313" key="8">
    <source>
        <dbReference type="EMBL" id="EGT45532.1"/>
    </source>
</evidence>
<dbReference type="Proteomes" id="UP000008068">
    <property type="component" value="Unassembled WGS sequence"/>
</dbReference>
<dbReference type="GO" id="GO:0005737">
    <property type="term" value="C:cytoplasm"/>
    <property type="evidence" value="ECO:0007669"/>
    <property type="project" value="UniProtKB-SubCell"/>
</dbReference>
<keyword evidence="2" id="KW-0963">Cytoplasm</keyword>
<dbReference type="eggNOG" id="KOG3678">
    <property type="taxonomic scope" value="Eukaryota"/>
</dbReference>
<dbReference type="EMBL" id="GL379789">
    <property type="protein sequence ID" value="EGT45532.1"/>
    <property type="molecule type" value="Genomic_DNA"/>
</dbReference>
<dbReference type="PROSITE" id="PS50104">
    <property type="entry name" value="TIR"/>
    <property type="match status" value="1"/>
</dbReference>
<comment type="subcellular location">
    <subcellularLocation>
        <location evidence="1">Cytoplasm</location>
    </subcellularLocation>
</comment>
<dbReference type="PANTHER" id="PTHR22998">
    <property type="entry name" value="SARM1"/>
    <property type="match status" value="1"/>
</dbReference>
<dbReference type="GO" id="GO:0007165">
    <property type="term" value="P:signal transduction"/>
    <property type="evidence" value="ECO:0007669"/>
    <property type="project" value="InterPro"/>
</dbReference>
<name>G0MBZ1_CAEBE</name>
<reference evidence="9" key="1">
    <citation type="submission" date="2011-07" db="EMBL/GenBank/DDBJ databases">
        <authorList>
            <consortium name="Caenorhabditis brenneri Sequencing and Analysis Consortium"/>
            <person name="Wilson R.K."/>
        </authorList>
    </citation>
    <scope>NUCLEOTIDE SEQUENCE [LARGE SCALE GENOMIC DNA]</scope>
    <source>
        <strain evidence="9">PB2801</strain>
    </source>
</reference>
<feature type="compositionally biased region" description="Basic and acidic residues" evidence="5">
    <location>
        <begin position="388"/>
        <end position="403"/>
    </location>
</feature>
<keyword evidence="3" id="KW-0677">Repeat</keyword>
<dbReference type="Gene3D" id="3.40.50.10140">
    <property type="entry name" value="Toll/interleukin-1 receptor homology (TIR) domain"/>
    <property type="match status" value="1"/>
</dbReference>
<organism evidence="9">
    <name type="scientific">Caenorhabditis brenneri</name>
    <name type="common">Nematode worm</name>
    <dbReference type="NCBI Taxonomy" id="135651"/>
    <lineage>
        <taxon>Eukaryota</taxon>
        <taxon>Metazoa</taxon>
        <taxon>Ecdysozoa</taxon>
        <taxon>Nematoda</taxon>
        <taxon>Chromadorea</taxon>
        <taxon>Rhabditida</taxon>
        <taxon>Rhabditina</taxon>
        <taxon>Rhabditomorpha</taxon>
        <taxon>Rhabditoidea</taxon>
        <taxon>Rhabditidae</taxon>
        <taxon>Peloderinae</taxon>
        <taxon>Caenorhabditis</taxon>
    </lineage>
</organism>
<dbReference type="OMA" id="AFDHQKN"/>
<dbReference type="Gene3D" id="1.10.150.50">
    <property type="entry name" value="Transcription Factor, Ets-1"/>
    <property type="match status" value="2"/>
</dbReference>
<protein>
    <recommendedName>
        <fullName evidence="10">Sterile alpha and TIR motif-containing protein 1</fullName>
    </recommendedName>
</protein>
<dbReference type="GO" id="GO:0048678">
    <property type="term" value="P:response to axon injury"/>
    <property type="evidence" value="ECO:0007669"/>
    <property type="project" value="InterPro"/>
</dbReference>
<keyword evidence="9" id="KW-1185">Reference proteome</keyword>
<feature type="domain" description="SAM" evidence="7">
    <location>
        <begin position="58"/>
        <end position="122"/>
    </location>
</feature>
<dbReference type="OrthoDB" id="202764at2759"/>
<feature type="domain" description="TIR" evidence="6">
    <location>
        <begin position="209"/>
        <end position="348"/>
    </location>
</feature>
<dbReference type="SUPFAM" id="SSF52200">
    <property type="entry name" value="Toll/Interleukin receptor TIR domain"/>
    <property type="match status" value="1"/>
</dbReference>
<dbReference type="GO" id="GO:0003953">
    <property type="term" value="F:NAD+ nucleosidase activity"/>
    <property type="evidence" value="ECO:0007669"/>
    <property type="project" value="InterPro"/>
</dbReference>
<dbReference type="InParanoid" id="G0MBZ1"/>
<dbReference type="InterPro" id="IPR039184">
    <property type="entry name" value="SARM1"/>
</dbReference>
<dbReference type="GO" id="GO:0030425">
    <property type="term" value="C:dendrite"/>
    <property type="evidence" value="ECO:0007669"/>
    <property type="project" value="TreeGrafter"/>
</dbReference>
<dbReference type="InterPro" id="IPR001660">
    <property type="entry name" value="SAM"/>
</dbReference>
<evidence type="ECO:0000313" key="9">
    <source>
        <dbReference type="Proteomes" id="UP000008068"/>
    </source>
</evidence>
<evidence type="ECO:0000259" key="7">
    <source>
        <dbReference type="PROSITE" id="PS50105"/>
    </source>
</evidence>
<dbReference type="PANTHER" id="PTHR22998:SF1">
    <property type="entry name" value="NAD(+) HYDROLASE SARM1"/>
    <property type="match status" value="1"/>
</dbReference>
<dbReference type="SUPFAM" id="SSF47769">
    <property type="entry name" value="SAM/Pointed domain"/>
    <property type="match status" value="2"/>
</dbReference>
<dbReference type="GO" id="GO:0034128">
    <property type="term" value="P:negative regulation of MyD88-independent toll-like receptor signaling pathway"/>
    <property type="evidence" value="ECO:0007669"/>
    <property type="project" value="InterPro"/>
</dbReference>
<dbReference type="InterPro" id="IPR035897">
    <property type="entry name" value="Toll_tir_struct_dom_sf"/>
</dbReference>
<evidence type="ECO:0000256" key="1">
    <source>
        <dbReference type="ARBA" id="ARBA00004496"/>
    </source>
</evidence>
<dbReference type="PROSITE" id="PS50105">
    <property type="entry name" value="SAM_DOMAIN"/>
    <property type="match status" value="1"/>
</dbReference>
<accession>G0MBZ1</accession>
<evidence type="ECO:0000256" key="3">
    <source>
        <dbReference type="ARBA" id="ARBA00022737"/>
    </source>
</evidence>
<sequence length="429" mass="49508">MSSRESDEWSHCGEISSSYRKKQHSLQSYSTDDSFESFTSELPTVTRKYQTAPSVPTWTIRDVMDWVESIDFQEYRDRFCQQMVDGDILLMLSEEDLKNEIGMRSGLHRTRFMRSLHTLKLEADYSEADKTDLNGFLKDLSPELSCYTYRMLARGIDRGSVWSLTDKILETDIQMTNSIHRLKILQAIRPEEVAAVLAKSRPLGALSKEKYDLFISYRRDSGAHLAALIRLVLELRGYRVYFDIDEPNPGKFDSSFLENVLNSKHIVVVLSPNSLDNVNEDLLHKELRCAFDHQKNVIPIFDPGFEFPEESLIPMDICLITELNGISWIEEYQDACVSKCIKFIEGNLNKEIVIEKYNLTCGNRKHVHFSDPTHKINALERELQKMRSELSEAHKKLEAERRKNSGPSPRRTPIFSSDGSFDFYSDNSS</sequence>